<gene>
    <name evidence="2" type="ORF">ENL71_10155</name>
</gene>
<sequence>MSPELQNEIDEFVKNKVSEFHQKRIDSIKSLTLSKILQRKNPYLFKAKNVNTAEELVKSLLNAFVSSQEETLFGGLLEDVALFVCSKVFGGQKSGIEGIDLEFNRDGKRYIVSIKSGPNWGNSQQIKKMIENFQKAQRIIRQNAKDTQIVCVNGCCYGKTPENPDKGFYLKLCGKEFWELISGDENLYINLIEPIGHKAKERNEEFLKELKLTYNRLVEEVKQKYCLPNSNYVDWGRFVQFNSKKKEKKKEK</sequence>
<dbReference type="AlphaFoldDB" id="A0A7C5V6A7"/>
<evidence type="ECO:0000313" key="2">
    <source>
        <dbReference type="EMBL" id="HHS02808.1"/>
    </source>
</evidence>
<proteinExistence type="predicted"/>
<reference evidence="2" key="1">
    <citation type="journal article" date="2020" name="mSystems">
        <title>Genome- and Community-Level Interaction Insights into Carbon Utilization and Element Cycling Functions of Hydrothermarchaeota in Hydrothermal Sediment.</title>
        <authorList>
            <person name="Zhou Z."/>
            <person name="Liu Y."/>
            <person name="Xu W."/>
            <person name="Pan J."/>
            <person name="Luo Z.H."/>
            <person name="Li M."/>
        </authorList>
    </citation>
    <scope>NUCLEOTIDE SEQUENCE [LARGE SCALE GENOMIC DNA]</scope>
    <source>
        <strain evidence="2">SpSt-102</strain>
    </source>
</reference>
<organism evidence="2">
    <name type="scientific">Caldicellulosiruptor owensensis</name>
    <dbReference type="NCBI Taxonomy" id="55205"/>
    <lineage>
        <taxon>Bacteria</taxon>
        <taxon>Bacillati</taxon>
        <taxon>Bacillota</taxon>
        <taxon>Bacillota incertae sedis</taxon>
        <taxon>Caldicellulosiruptorales</taxon>
        <taxon>Caldicellulosiruptoraceae</taxon>
        <taxon>Caldicellulosiruptor</taxon>
    </lineage>
</organism>
<dbReference type="CDD" id="cd22345">
    <property type="entry name" value="PDDEXK_nuclease"/>
    <property type="match status" value="1"/>
</dbReference>
<dbReference type="InterPro" id="IPR032793">
    <property type="entry name" value="RE_EcoO109IR"/>
</dbReference>
<dbReference type="SUPFAM" id="SSF52980">
    <property type="entry name" value="Restriction endonuclease-like"/>
    <property type="match status" value="1"/>
</dbReference>
<comment type="caution">
    <text evidence="2">The sequence shown here is derived from an EMBL/GenBank/DDBJ whole genome shotgun (WGS) entry which is preliminary data.</text>
</comment>
<name>A0A7C5V6A7_9FIRM</name>
<evidence type="ECO:0000259" key="1">
    <source>
        <dbReference type="Pfam" id="PF14511"/>
    </source>
</evidence>
<dbReference type="Pfam" id="PF14511">
    <property type="entry name" value="RE_EcoO109I"/>
    <property type="match status" value="1"/>
</dbReference>
<accession>A0A7C5V6A7</accession>
<dbReference type="InterPro" id="IPR011335">
    <property type="entry name" value="Restrct_endonuc-II-like"/>
</dbReference>
<feature type="domain" description="Type II restriction endonuclease EcoO109IR" evidence="1">
    <location>
        <begin position="8"/>
        <end position="203"/>
    </location>
</feature>
<protein>
    <submittedName>
        <fullName evidence="2">Cytosolic protein</fullName>
    </submittedName>
</protein>
<dbReference type="EMBL" id="DRUZ01000115">
    <property type="protein sequence ID" value="HHS02808.1"/>
    <property type="molecule type" value="Genomic_DNA"/>
</dbReference>